<gene>
    <name evidence="1" type="ORF">FSB_LOCUS7587</name>
</gene>
<organism evidence="1">
    <name type="scientific">Fagus sylvatica</name>
    <name type="common">Beechnut</name>
    <dbReference type="NCBI Taxonomy" id="28930"/>
    <lineage>
        <taxon>Eukaryota</taxon>
        <taxon>Viridiplantae</taxon>
        <taxon>Streptophyta</taxon>
        <taxon>Embryophyta</taxon>
        <taxon>Tracheophyta</taxon>
        <taxon>Spermatophyta</taxon>
        <taxon>Magnoliopsida</taxon>
        <taxon>eudicotyledons</taxon>
        <taxon>Gunneridae</taxon>
        <taxon>Pentapetalae</taxon>
        <taxon>rosids</taxon>
        <taxon>fabids</taxon>
        <taxon>Fagales</taxon>
        <taxon>Fagaceae</taxon>
        <taxon>Fagus</taxon>
    </lineage>
</organism>
<proteinExistence type="predicted"/>
<dbReference type="AlphaFoldDB" id="A0A2N9EXY6"/>
<dbReference type="EMBL" id="OIVN01000407">
    <property type="protein sequence ID" value="SPC79705.1"/>
    <property type="molecule type" value="Genomic_DNA"/>
</dbReference>
<accession>A0A2N9EXY6</accession>
<sequence length="139" mass="15285">MTKINFIYLPHEICAAAKAAATEATAKAIIPSNIPTQTKPVVKPTIPLRARLRYQPTQSWEIPDLLLKPPYHHHSRLRCTTGLDLIVHVAGLNLVVHQHHSRPQRRQPLAPMALILHPCVAAPPPSRAHLVGSSVGALR</sequence>
<reference evidence="1" key="1">
    <citation type="submission" date="2018-02" db="EMBL/GenBank/DDBJ databases">
        <authorList>
            <person name="Cohen D.B."/>
            <person name="Kent A.D."/>
        </authorList>
    </citation>
    <scope>NUCLEOTIDE SEQUENCE</scope>
</reference>
<name>A0A2N9EXY6_FAGSY</name>
<evidence type="ECO:0000313" key="1">
    <source>
        <dbReference type="EMBL" id="SPC79705.1"/>
    </source>
</evidence>
<protein>
    <submittedName>
        <fullName evidence="1">Uncharacterized protein</fullName>
    </submittedName>
</protein>